<evidence type="ECO:0008006" key="4">
    <source>
        <dbReference type="Google" id="ProtNLM"/>
    </source>
</evidence>
<accession>A0ABP9VJ93</accession>
<keyword evidence="3" id="KW-1185">Reference proteome</keyword>
<name>A0ABP9VJ93_9BACT</name>
<keyword evidence="1" id="KW-1133">Transmembrane helix</keyword>
<keyword evidence="1" id="KW-0812">Transmembrane</keyword>
<organism evidence="2 3">
    <name type="scientific">Novipirellula caenicola</name>
    <dbReference type="NCBI Taxonomy" id="1536901"/>
    <lineage>
        <taxon>Bacteria</taxon>
        <taxon>Pseudomonadati</taxon>
        <taxon>Planctomycetota</taxon>
        <taxon>Planctomycetia</taxon>
        <taxon>Pirellulales</taxon>
        <taxon>Pirellulaceae</taxon>
        <taxon>Novipirellula</taxon>
    </lineage>
</organism>
<dbReference type="Proteomes" id="UP001416858">
    <property type="component" value="Unassembled WGS sequence"/>
</dbReference>
<sequence>MSSSAGCRAENSPIPDKTRDYLDLLQGPAGVVCRFSQKPLSLTVEEPTLHLVRGGNTAVTKGSLRMNRILPSKLVRHAITLVVLLLACVLAGAATLYAQVVAEPPNEQKTKADAAKSDVVESEAAYIRVDETDDGKPRALQTAIVRYVGEPDTPFAGHVVDLVGVVHIGQSEYYAELSERLAKYDTVLYELVAPDGTRFRPEDLKNRRSILSSMQSGMKEMLGLEYQLEKIDYMSKNFRHADMSPEEFVEDLNRRGDSIWKMGARMMGAGLASQAASGGEAGMLMALFSDNRAKHLKQLMSRQMVDIDSVTAGLDDANGENTLIKGRNAKAFEVLREELEAGKKKIAVFYGAGHLPDMADRMEKDFQMKRTKTMWLDGWDLTRN</sequence>
<keyword evidence="1" id="KW-0472">Membrane</keyword>
<feature type="transmembrane region" description="Helical" evidence="1">
    <location>
        <begin position="74"/>
        <end position="98"/>
    </location>
</feature>
<evidence type="ECO:0000313" key="3">
    <source>
        <dbReference type="Proteomes" id="UP001416858"/>
    </source>
</evidence>
<reference evidence="2 3" key="1">
    <citation type="submission" date="2024-02" db="EMBL/GenBank/DDBJ databases">
        <title>Rhodopirellula caenicola NBRC 110016.</title>
        <authorList>
            <person name="Ichikawa N."/>
            <person name="Katano-Makiyama Y."/>
            <person name="Hidaka K."/>
        </authorList>
    </citation>
    <scope>NUCLEOTIDE SEQUENCE [LARGE SCALE GENOMIC DNA]</scope>
    <source>
        <strain evidence="2 3">NBRC 110016</strain>
    </source>
</reference>
<proteinExistence type="predicted"/>
<dbReference type="PANTHER" id="PTHR35757">
    <property type="entry name" value="THERMOSOME SUBUNIT GAMMA"/>
    <property type="match status" value="1"/>
</dbReference>
<dbReference type="EMBL" id="BAABRO010000001">
    <property type="protein sequence ID" value="GAA5505277.1"/>
    <property type="molecule type" value="Genomic_DNA"/>
</dbReference>
<dbReference type="PANTHER" id="PTHR35757:SF1">
    <property type="entry name" value="THERMOSOME SUBUNIT GAMMA"/>
    <property type="match status" value="1"/>
</dbReference>
<protein>
    <recommendedName>
        <fullName evidence="4">TraB family protein</fullName>
    </recommendedName>
</protein>
<gene>
    <name evidence="2" type="ORF">Rcae01_00721</name>
</gene>
<evidence type="ECO:0000256" key="1">
    <source>
        <dbReference type="SAM" id="Phobius"/>
    </source>
</evidence>
<evidence type="ECO:0000313" key="2">
    <source>
        <dbReference type="EMBL" id="GAA5505277.1"/>
    </source>
</evidence>
<comment type="caution">
    <text evidence="2">The sequence shown here is derived from an EMBL/GenBank/DDBJ whole genome shotgun (WGS) entry which is preliminary data.</text>
</comment>